<name>A0A4U5P1N3_POPAL</name>
<evidence type="ECO:0000313" key="1">
    <source>
        <dbReference type="EMBL" id="TKR89907.1"/>
    </source>
</evidence>
<reference evidence="1" key="1">
    <citation type="submission" date="2018-10" db="EMBL/GenBank/DDBJ databases">
        <title>Population genomic analysis revealed the cold adaptation of white poplar.</title>
        <authorList>
            <person name="Liu Y.-J."/>
        </authorList>
    </citation>
    <scope>NUCLEOTIDE SEQUENCE [LARGE SCALE GENOMIC DNA]</scope>
    <source>
        <strain evidence="1">PAL-ZL1</strain>
    </source>
</reference>
<sequence>MQSNQHFSTHATTAQGYTAQQAQQSGSALLRIKGQAVTLTAATSSKLMAQINPQPGQLQQQSIHYNVDLQQGSQASRLLASNRTDVIDQQKQLYQPQRALPERPQLYEATAATMASKCHSIGAIAITRNICYNIMSSSALPHNYSPSVQVSNALYGGFMFF</sequence>
<accession>A0A4U5P1N3</accession>
<protein>
    <submittedName>
        <fullName evidence="1">Uncharacterized protein</fullName>
    </submittedName>
</protein>
<organism evidence="1">
    <name type="scientific">Populus alba</name>
    <name type="common">White poplar</name>
    <dbReference type="NCBI Taxonomy" id="43335"/>
    <lineage>
        <taxon>Eukaryota</taxon>
        <taxon>Viridiplantae</taxon>
        <taxon>Streptophyta</taxon>
        <taxon>Embryophyta</taxon>
        <taxon>Tracheophyta</taxon>
        <taxon>Spermatophyta</taxon>
        <taxon>Magnoliopsida</taxon>
        <taxon>eudicotyledons</taxon>
        <taxon>Gunneridae</taxon>
        <taxon>Pentapetalae</taxon>
        <taxon>rosids</taxon>
        <taxon>fabids</taxon>
        <taxon>Malpighiales</taxon>
        <taxon>Salicaceae</taxon>
        <taxon>Saliceae</taxon>
        <taxon>Populus</taxon>
    </lineage>
</organism>
<dbReference type="EMBL" id="RCHU01000911">
    <property type="protein sequence ID" value="TKR89907.1"/>
    <property type="molecule type" value="Genomic_DNA"/>
</dbReference>
<proteinExistence type="predicted"/>
<dbReference type="AlphaFoldDB" id="A0A4U5P1N3"/>
<comment type="caution">
    <text evidence="1">The sequence shown here is derived from an EMBL/GenBank/DDBJ whole genome shotgun (WGS) entry which is preliminary data.</text>
</comment>
<gene>
    <name evidence="1" type="ORF">D5086_0000238660</name>
</gene>